<dbReference type="Gene3D" id="4.10.60.10">
    <property type="entry name" value="Zinc finger, CCHC-type"/>
    <property type="match status" value="2"/>
</dbReference>
<dbReference type="SMART" id="SM00343">
    <property type="entry name" value="ZnF_C2HC"/>
    <property type="match status" value="2"/>
</dbReference>
<keyword evidence="10" id="KW-1185">Reference proteome</keyword>
<evidence type="ECO:0000259" key="7">
    <source>
        <dbReference type="PROSITE" id="PS50158"/>
    </source>
</evidence>
<evidence type="ECO:0000256" key="1">
    <source>
        <dbReference type="ARBA" id="ARBA00022723"/>
    </source>
</evidence>
<dbReference type="Pfam" id="PF00098">
    <property type="entry name" value="zf-CCHC"/>
    <property type="match status" value="2"/>
</dbReference>
<dbReference type="EMBL" id="CAWUPB010000913">
    <property type="protein sequence ID" value="CAK7329738.1"/>
    <property type="molecule type" value="Genomic_DNA"/>
</dbReference>
<evidence type="ECO:0000256" key="2">
    <source>
        <dbReference type="ARBA" id="ARBA00022771"/>
    </source>
</evidence>
<dbReference type="InterPro" id="IPR001878">
    <property type="entry name" value="Znf_CCHC"/>
</dbReference>
<protein>
    <recommendedName>
        <fullName evidence="11">Zinc finger GRF-type domain-containing protein</fullName>
    </recommendedName>
</protein>
<dbReference type="SUPFAM" id="SSF57756">
    <property type="entry name" value="Retrovirus zinc finger-like domains"/>
    <property type="match status" value="2"/>
</dbReference>
<dbReference type="PROSITE" id="PS50158">
    <property type="entry name" value="ZF_CCHC"/>
    <property type="match status" value="2"/>
</dbReference>
<sequence>MSNQKKRSPAALHFSPRRKKAKSATFNSRVLSFLFSSKSSEVSVEKRQIGDFHLLTPLLSLLLQEVQKVFFSFLDTVATKQSVEVMACESQECYNTNACSSTPPPTPLSAYPSPQWNPKECDQCFLCKRFGHWAKDCPNKSPQKSESSSPGSSSSPSVPKECDRCFLCKRFGHWAKDCPNKNPKKSESSSPGSSSSPSVHVPDLPMVRCPCGQGICKVITSRTDKNPGRKFYACPVDKAKSGKCEFFKWTDVIAARFKPPTCPCGVGRCSLNIVSSGPDRDRWYFACRIKKNHGACQFFQWADSEVNSMLIMRVDESKGHSSPRSLFTDHQVLVNNEPRKEDDQSSDIKLESAIFESFDNFPNSSLASPFRKDEIPVTDMVLQDSESWDLVAGTSLQLPPLIPKSEILCQESEFSLQISAAGQTTREGSTPSFDPVIEDLGDIEGPTLLSDRSSNDEESVIPHDPLPQSPGKDVEHPNSVFQEPSGIKIVVQKNDISKSALKTFGQGLLDTLQSMDQTQHERMLKVAEAIFDALRHLSIDNASFSKAVMEYIHCKSKLSGIEESMGEAFSSEQFLGHYNEKKTQFDNISQLHAEAVSAYEASENRLQSLRGEVSRVKDVLLQLEKQLPFCEAEILRCESHFVEISKDKSESERNLDAACEKMEEALKLEHERDSMVDAANAALENARVQLLH</sequence>
<feature type="region of interest" description="Disordered" evidence="6">
    <location>
        <begin position="180"/>
        <end position="201"/>
    </location>
</feature>
<evidence type="ECO:0000259" key="8">
    <source>
        <dbReference type="PROSITE" id="PS51999"/>
    </source>
</evidence>
<reference evidence="9 10" key="1">
    <citation type="submission" date="2024-01" db="EMBL/GenBank/DDBJ databases">
        <authorList>
            <person name="Waweru B."/>
        </authorList>
    </citation>
    <scope>NUCLEOTIDE SEQUENCE [LARGE SCALE GENOMIC DNA]</scope>
</reference>
<dbReference type="Proteomes" id="UP001314170">
    <property type="component" value="Unassembled WGS sequence"/>
</dbReference>
<feature type="region of interest" description="Disordered" evidence="6">
    <location>
        <begin position="419"/>
        <end position="474"/>
    </location>
</feature>
<evidence type="ECO:0000313" key="9">
    <source>
        <dbReference type="EMBL" id="CAK7329738.1"/>
    </source>
</evidence>
<dbReference type="AlphaFoldDB" id="A0AAV1R8G1"/>
<evidence type="ECO:0008006" key="11">
    <source>
        <dbReference type="Google" id="ProtNLM"/>
    </source>
</evidence>
<evidence type="ECO:0000256" key="4">
    <source>
        <dbReference type="PROSITE-ProRule" id="PRU00047"/>
    </source>
</evidence>
<accession>A0AAV1R8G1</accession>
<keyword evidence="2 4" id="KW-0863">Zinc-finger</keyword>
<keyword evidence="1" id="KW-0479">Metal-binding</keyword>
<dbReference type="GO" id="GO:0008270">
    <property type="term" value="F:zinc ion binding"/>
    <property type="evidence" value="ECO:0007669"/>
    <property type="project" value="UniProtKB-KW"/>
</dbReference>
<organism evidence="9 10">
    <name type="scientific">Dovyalis caffra</name>
    <dbReference type="NCBI Taxonomy" id="77055"/>
    <lineage>
        <taxon>Eukaryota</taxon>
        <taxon>Viridiplantae</taxon>
        <taxon>Streptophyta</taxon>
        <taxon>Embryophyta</taxon>
        <taxon>Tracheophyta</taxon>
        <taxon>Spermatophyta</taxon>
        <taxon>Magnoliopsida</taxon>
        <taxon>eudicotyledons</taxon>
        <taxon>Gunneridae</taxon>
        <taxon>Pentapetalae</taxon>
        <taxon>rosids</taxon>
        <taxon>fabids</taxon>
        <taxon>Malpighiales</taxon>
        <taxon>Salicaceae</taxon>
        <taxon>Flacourtieae</taxon>
        <taxon>Dovyalis</taxon>
    </lineage>
</organism>
<name>A0AAV1R8G1_9ROSI</name>
<evidence type="ECO:0000313" key="10">
    <source>
        <dbReference type="Proteomes" id="UP001314170"/>
    </source>
</evidence>
<keyword evidence="5" id="KW-0175">Coiled coil</keyword>
<keyword evidence="3" id="KW-0862">Zinc</keyword>
<proteinExistence type="predicted"/>
<dbReference type="PANTHER" id="PTHR33680:SF11">
    <property type="match status" value="1"/>
</dbReference>
<feature type="domain" description="CCHC-type" evidence="7">
    <location>
        <begin position="164"/>
        <end position="180"/>
    </location>
</feature>
<feature type="region of interest" description="Disordered" evidence="6">
    <location>
        <begin position="140"/>
        <end position="160"/>
    </location>
</feature>
<evidence type="ECO:0000256" key="5">
    <source>
        <dbReference type="SAM" id="Coils"/>
    </source>
</evidence>
<evidence type="ECO:0000256" key="6">
    <source>
        <dbReference type="SAM" id="MobiDB-lite"/>
    </source>
</evidence>
<gene>
    <name evidence="9" type="ORF">DCAF_LOCUS7495</name>
</gene>
<feature type="domain" description="CCHC-type" evidence="7">
    <location>
        <begin position="124"/>
        <end position="139"/>
    </location>
</feature>
<feature type="domain" description="GRF-type" evidence="8">
    <location>
        <begin position="209"/>
        <end position="253"/>
    </location>
</feature>
<feature type="compositionally biased region" description="Low complexity" evidence="6">
    <location>
        <begin position="188"/>
        <end position="198"/>
    </location>
</feature>
<dbReference type="PROSITE" id="PS51999">
    <property type="entry name" value="ZF_GRF"/>
    <property type="match status" value="2"/>
</dbReference>
<feature type="compositionally biased region" description="Low complexity" evidence="6">
    <location>
        <begin position="140"/>
        <end position="159"/>
    </location>
</feature>
<dbReference type="InterPro" id="IPR010666">
    <property type="entry name" value="Znf_GRF"/>
</dbReference>
<feature type="domain" description="GRF-type" evidence="8">
    <location>
        <begin position="262"/>
        <end position="305"/>
    </location>
</feature>
<feature type="compositionally biased region" description="Polar residues" evidence="6">
    <location>
        <begin position="419"/>
        <end position="432"/>
    </location>
</feature>
<feature type="coiled-coil region" evidence="5">
    <location>
        <begin position="592"/>
        <end position="668"/>
    </location>
</feature>
<dbReference type="PANTHER" id="PTHR33680">
    <property type="entry name" value="OS07G0190500 PROTEIN"/>
    <property type="match status" value="1"/>
</dbReference>
<dbReference type="Pfam" id="PF06839">
    <property type="entry name" value="Zn_ribbon_GRF"/>
    <property type="match status" value="2"/>
</dbReference>
<dbReference type="GO" id="GO:0003676">
    <property type="term" value="F:nucleic acid binding"/>
    <property type="evidence" value="ECO:0007669"/>
    <property type="project" value="InterPro"/>
</dbReference>
<comment type="caution">
    <text evidence="9">The sequence shown here is derived from an EMBL/GenBank/DDBJ whole genome shotgun (WGS) entry which is preliminary data.</text>
</comment>
<dbReference type="InterPro" id="IPR036875">
    <property type="entry name" value="Znf_CCHC_sf"/>
</dbReference>
<evidence type="ECO:0000256" key="3">
    <source>
        <dbReference type="ARBA" id="ARBA00022833"/>
    </source>
</evidence>